<feature type="coiled-coil region" evidence="3">
    <location>
        <begin position="113"/>
        <end position="140"/>
    </location>
</feature>
<keyword evidence="7" id="KW-1185">Reference proteome</keyword>
<dbReference type="AlphaFoldDB" id="A0A7H9B488"/>
<gene>
    <name evidence="6" type="ORF">HG535_0E02700</name>
</gene>
<evidence type="ECO:0000256" key="2">
    <source>
        <dbReference type="ARBA" id="ARBA00023054"/>
    </source>
</evidence>
<dbReference type="Pfam" id="PF09745">
    <property type="entry name" value="NSRP1_N"/>
    <property type="match status" value="1"/>
</dbReference>
<sequence>MVKAKRRPVFADYGSESDDDNDGKGFKRYIEKKSAKLQKQRAGNKEPEFDIENLDPEERQGFVRQEAKSIYINDLLKSKEQRNLDKLHIESEKNRLQNEINKPLNGNTDTFITQCYQDRKKEYELAAEVAESELKDQKNSINNNGLLGNAAQGVALRLLLADEKGTNRENSAKSSNVDPLRDSHSRERSVKYGNDVFTADGYTTKSRNGSETSRTVDVLNWGPIVGEELISVFLQPTKTSQELQAHLEQYKMRHSDKSS</sequence>
<proteinExistence type="inferred from homology"/>
<evidence type="ECO:0000256" key="1">
    <source>
        <dbReference type="ARBA" id="ARBA00010126"/>
    </source>
</evidence>
<reference evidence="6 7" key="1">
    <citation type="submission" date="2020-07" db="EMBL/GenBank/DDBJ databases">
        <title>The yeast mating-type switching endonuclease HO is a domesticated member of an unorthodox homing genetic element family.</title>
        <authorList>
            <person name="Coughlan A.Y."/>
            <person name="Lombardi L."/>
            <person name="Braun-Galleani S."/>
            <person name="Martos A.R."/>
            <person name="Galeote V."/>
            <person name="Bigey F."/>
            <person name="Dequin S."/>
            <person name="Byrne K.P."/>
            <person name="Wolfe K.H."/>
        </authorList>
    </citation>
    <scope>NUCLEOTIDE SEQUENCE [LARGE SCALE GENOMIC DNA]</scope>
    <source>
        <strain evidence="6 7">NRRL Y-6702</strain>
    </source>
</reference>
<feature type="compositionally biased region" description="Basic and acidic residues" evidence="4">
    <location>
        <begin position="179"/>
        <end position="188"/>
    </location>
</feature>
<evidence type="ECO:0000313" key="7">
    <source>
        <dbReference type="Proteomes" id="UP000509704"/>
    </source>
</evidence>
<dbReference type="GO" id="GO:0000381">
    <property type="term" value="P:regulation of alternative mRNA splicing, via spliceosome"/>
    <property type="evidence" value="ECO:0007669"/>
    <property type="project" value="InterPro"/>
</dbReference>
<feature type="domain" description="Nuclear speckle splicing regulatory protein 1 N-terminal" evidence="5">
    <location>
        <begin position="64"/>
        <end position="138"/>
    </location>
</feature>
<dbReference type="InterPro" id="IPR018612">
    <property type="entry name" value="NSRP1_N"/>
</dbReference>
<comment type="similarity">
    <text evidence="1">Belongs to the NSRP1 family.</text>
</comment>
<feature type="region of interest" description="Disordered" evidence="4">
    <location>
        <begin position="1"/>
        <end position="26"/>
    </location>
</feature>
<dbReference type="OrthoDB" id="4036164at2759"/>
<accession>A0A7H9B488</accession>
<protein>
    <recommendedName>
        <fullName evidence="5">Nuclear speckle splicing regulatory protein 1 N-terminal domain-containing protein</fullName>
    </recommendedName>
</protein>
<evidence type="ECO:0000256" key="3">
    <source>
        <dbReference type="SAM" id="Coils"/>
    </source>
</evidence>
<dbReference type="RefSeq" id="XP_037144913.1">
    <property type="nucleotide sequence ID" value="XM_037289018.1"/>
</dbReference>
<name>A0A7H9B488_ZYGMR</name>
<dbReference type="Proteomes" id="UP000509704">
    <property type="component" value="Chromosome 5"/>
</dbReference>
<evidence type="ECO:0000256" key="4">
    <source>
        <dbReference type="SAM" id="MobiDB-lite"/>
    </source>
</evidence>
<keyword evidence="2 3" id="KW-0175">Coiled coil</keyword>
<evidence type="ECO:0000259" key="5">
    <source>
        <dbReference type="Pfam" id="PF09745"/>
    </source>
</evidence>
<feature type="region of interest" description="Disordered" evidence="4">
    <location>
        <begin position="166"/>
        <end position="188"/>
    </location>
</feature>
<dbReference type="EMBL" id="CP058608">
    <property type="protein sequence ID" value="QLG73186.1"/>
    <property type="molecule type" value="Genomic_DNA"/>
</dbReference>
<dbReference type="GeneID" id="59236928"/>
<evidence type="ECO:0000313" key="6">
    <source>
        <dbReference type="EMBL" id="QLG73186.1"/>
    </source>
</evidence>
<organism evidence="6 7">
    <name type="scientific">Zygotorulaspora mrakii</name>
    <name type="common">Zygosaccharomyces mrakii</name>
    <dbReference type="NCBI Taxonomy" id="42260"/>
    <lineage>
        <taxon>Eukaryota</taxon>
        <taxon>Fungi</taxon>
        <taxon>Dikarya</taxon>
        <taxon>Ascomycota</taxon>
        <taxon>Saccharomycotina</taxon>
        <taxon>Saccharomycetes</taxon>
        <taxon>Saccharomycetales</taxon>
        <taxon>Saccharomycetaceae</taxon>
        <taxon>Zygotorulaspora</taxon>
    </lineage>
</organism>
<dbReference type="KEGG" id="zmk:HG535_0E02700"/>